<evidence type="ECO:0000256" key="3">
    <source>
        <dbReference type="ARBA" id="ARBA00022603"/>
    </source>
</evidence>
<accession>A0A840MSJ8</accession>
<protein>
    <recommendedName>
        <fullName evidence="6">Ribosomal RNA small subunit methyltransferase I</fullName>
        <ecNumber evidence="6">2.1.1.198</ecNumber>
    </recommendedName>
    <alternativeName>
        <fullName evidence="6">16S rRNA 2'-O-ribose C1402 methyltransferase</fullName>
    </alternativeName>
    <alternativeName>
        <fullName evidence="6">rRNA (cytidine-2'-O-)-methyltransferase RsmI</fullName>
    </alternativeName>
</protein>
<evidence type="ECO:0000313" key="9">
    <source>
        <dbReference type="EMBL" id="MBB5020059.1"/>
    </source>
</evidence>
<dbReference type="NCBIfam" id="TIGR00096">
    <property type="entry name" value="16S rRNA (cytidine(1402)-2'-O)-methyltransferase"/>
    <property type="match status" value="1"/>
</dbReference>
<dbReference type="HAMAP" id="MF_01877">
    <property type="entry name" value="16SrRNA_methyltr_I"/>
    <property type="match status" value="1"/>
</dbReference>
<evidence type="ECO:0000259" key="8">
    <source>
        <dbReference type="Pfam" id="PF23016"/>
    </source>
</evidence>
<dbReference type="FunFam" id="3.30.950.10:FF:000002">
    <property type="entry name" value="Ribosomal RNA small subunit methyltransferase I"/>
    <property type="match status" value="1"/>
</dbReference>
<dbReference type="SUPFAM" id="SSF53790">
    <property type="entry name" value="Tetrapyrrole methylase"/>
    <property type="match status" value="1"/>
</dbReference>
<dbReference type="InterPro" id="IPR053910">
    <property type="entry name" value="RsmI_HTH"/>
</dbReference>
<dbReference type="InterPro" id="IPR000878">
    <property type="entry name" value="4pyrrol_Mease"/>
</dbReference>
<dbReference type="Proteomes" id="UP000575898">
    <property type="component" value="Unassembled WGS sequence"/>
</dbReference>
<comment type="caution">
    <text evidence="9">The sequence shown here is derived from an EMBL/GenBank/DDBJ whole genome shotgun (WGS) entry which is preliminary data.</text>
</comment>
<dbReference type="FunFam" id="3.40.1010.10:FF:000007">
    <property type="entry name" value="Ribosomal RNA small subunit methyltransferase I"/>
    <property type="match status" value="1"/>
</dbReference>
<reference evidence="9 10" key="1">
    <citation type="submission" date="2020-08" db="EMBL/GenBank/DDBJ databases">
        <title>Genomic Encyclopedia of Type Strains, Phase IV (KMG-IV): sequencing the most valuable type-strain genomes for metagenomic binning, comparative biology and taxonomic classification.</title>
        <authorList>
            <person name="Goeker M."/>
        </authorList>
    </citation>
    <scope>NUCLEOTIDE SEQUENCE [LARGE SCALE GENOMIC DNA]</scope>
    <source>
        <strain evidence="9 10">DSM 27165</strain>
    </source>
</reference>
<evidence type="ECO:0000256" key="4">
    <source>
        <dbReference type="ARBA" id="ARBA00022679"/>
    </source>
</evidence>
<evidence type="ECO:0000313" key="10">
    <source>
        <dbReference type="Proteomes" id="UP000575898"/>
    </source>
</evidence>
<dbReference type="InterPro" id="IPR008189">
    <property type="entry name" value="rRNA_ssu_MeTfrase_I"/>
</dbReference>
<proteinExistence type="inferred from homology"/>
<dbReference type="PIRSF" id="PIRSF005917">
    <property type="entry name" value="MTase_YraL"/>
    <property type="match status" value="1"/>
</dbReference>
<dbReference type="PANTHER" id="PTHR46111">
    <property type="entry name" value="RIBOSOMAL RNA SMALL SUBUNIT METHYLTRANSFERASE I"/>
    <property type="match status" value="1"/>
</dbReference>
<name>A0A840MSJ8_9PROT</name>
<comment type="catalytic activity">
    <reaction evidence="6">
        <text>cytidine(1402) in 16S rRNA + S-adenosyl-L-methionine = 2'-O-methylcytidine(1402) in 16S rRNA + S-adenosyl-L-homocysteine + H(+)</text>
        <dbReference type="Rhea" id="RHEA:42924"/>
        <dbReference type="Rhea" id="RHEA-COMP:10285"/>
        <dbReference type="Rhea" id="RHEA-COMP:10286"/>
        <dbReference type="ChEBI" id="CHEBI:15378"/>
        <dbReference type="ChEBI" id="CHEBI:57856"/>
        <dbReference type="ChEBI" id="CHEBI:59789"/>
        <dbReference type="ChEBI" id="CHEBI:74495"/>
        <dbReference type="ChEBI" id="CHEBI:82748"/>
        <dbReference type="EC" id="2.1.1.198"/>
    </reaction>
</comment>
<dbReference type="CDD" id="cd11648">
    <property type="entry name" value="RsmI"/>
    <property type="match status" value="1"/>
</dbReference>
<dbReference type="PANTHER" id="PTHR46111:SF1">
    <property type="entry name" value="RIBOSOMAL RNA SMALL SUBUNIT METHYLTRANSFERASE I"/>
    <property type="match status" value="1"/>
</dbReference>
<dbReference type="InterPro" id="IPR014776">
    <property type="entry name" value="4pyrrole_Mease_sub2"/>
</dbReference>
<evidence type="ECO:0000256" key="1">
    <source>
        <dbReference type="ARBA" id="ARBA00022490"/>
    </source>
</evidence>
<dbReference type="EMBL" id="JACHHY010000024">
    <property type="protein sequence ID" value="MBB5020059.1"/>
    <property type="molecule type" value="Genomic_DNA"/>
</dbReference>
<organism evidence="9 10">
    <name type="scientific">Chitinivorax tropicus</name>
    <dbReference type="NCBI Taxonomy" id="714531"/>
    <lineage>
        <taxon>Bacteria</taxon>
        <taxon>Pseudomonadati</taxon>
        <taxon>Pseudomonadota</taxon>
        <taxon>Betaproteobacteria</taxon>
        <taxon>Chitinivorax</taxon>
    </lineage>
</organism>
<feature type="domain" description="Tetrapyrrole methylase" evidence="7">
    <location>
        <begin position="14"/>
        <end position="213"/>
    </location>
</feature>
<dbReference type="AlphaFoldDB" id="A0A840MSJ8"/>
<keyword evidence="10" id="KW-1185">Reference proteome</keyword>
<dbReference type="Gene3D" id="3.30.950.10">
    <property type="entry name" value="Methyltransferase, Cobalt-precorrin-4 Transmethylase, Domain 2"/>
    <property type="match status" value="1"/>
</dbReference>
<dbReference type="InterPro" id="IPR018063">
    <property type="entry name" value="SAM_MeTrfase_RsmI_CS"/>
</dbReference>
<dbReference type="GO" id="GO:0005737">
    <property type="term" value="C:cytoplasm"/>
    <property type="evidence" value="ECO:0007669"/>
    <property type="project" value="UniProtKB-SubCell"/>
</dbReference>
<comment type="similarity">
    <text evidence="6">Belongs to the methyltransferase superfamily. RsmI family.</text>
</comment>
<keyword evidence="5 6" id="KW-0949">S-adenosyl-L-methionine</keyword>
<dbReference type="InterPro" id="IPR035996">
    <property type="entry name" value="4pyrrol_Methylase_sf"/>
</dbReference>
<keyword evidence="2 6" id="KW-0698">rRNA processing</keyword>
<dbReference type="Pfam" id="PF23016">
    <property type="entry name" value="RsmI_C"/>
    <property type="match status" value="1"/>
</dbReference>
<dbReference type="PROSITE" id="PS01296">
    <property type="entry name" value="RSMI"/>
    <property type="match status" value="1"/>
</dbReference>
<gene>
    <name evidence="6" type="primary">rsmI</name>
    <name evidence="9" type="ORF">HNQ59_003372</name>
</gene>
<keyword evidence="1 6" id="KW-0963">Cytoplasm</keyword>
<comment type="function">
    <text evidence="6">Catalyzes the 2'-O-methylation of the ribose of cytidine 1402 (C1402) in 16S rRNA.</text>
</comment>
<evidence type="ECO:0000259" key="7">
    <source>
        <dbReference type="Pfam" id="PF00590"/>
    </source>
</evidence>
<evidence type="ECO:0000256" key="6">
    <source>
        <dbReference type="HAMAP-Rule" id="MF_01877"/>
    </source>
</evidence>
<dbReference type="GO" id="GO:0070677">
    <property type="term" value="F:rRNA (cytosine-2'-O-)-methyltransferase activity"/>
    <property type="evidence" value="ECO:0007669"/>
    <property type="project" value="UniProtKB-UniRule"/>
</dbReference>
<feature type="domain" description="RsmI HTH" evidence="8">
    <location>
        <begin position="244"/>
        <end position="287"/>
    </location>
</feature>
<dbReference type="Gene3D" id="3.40.1010.10">
    <property type="entry name" value="Cobalt-precorrin-4 Transmethylase, Domain 1"/>
    <property type="match status" value="1"/>
</dbReference>
<dbReference type="InterPro" id="IPR014777">
    <property type="entry name" value="4pyrrole_Mease_sub1"/>
</dbReference>
<keyword evidence="3 6" id="KW-0489">Methyltransferase</keyword>
<sequence>MSHLENRAVEEGVLYVLATPIGNLRDLSPRALDILRGVDVIAAEDTRVTQKLLASFQILTKTVSVREHNERREAERIITWLREGKSVAQVSDAGTPAVSDPGAILVDAVREAGFKVVPIPGCSAVVTALSASGFTQNQFLFYGFLPPKSGQRKKALQPLLDAPHALVFYEAPHRIEECLADMSEVFGAERRVLLARELTKTFETIHRCPLGEVAAWFAADSNQTRGEFVVIIEGAPAIEADASISPEILRVLGILLKDLPVKQAAGLAAEITGANKKQLYDAALKLKAND</sequence>
<comment type="subcellular location">
    <subcellularLocation>
        <location evidence="6">Cytoplasm</location>
    </subcellularLocation>
</comment>
<dbReference type="EC" id="2.1.1.198" evidence="6"/>
<evidence type="ECO:0000256" key="2">
    <source>
        <dbReference type="ARBA" id="ARBA00022552"/>
    </source>
</evidence>
<keyword evidence="4 6" id="KW-0808">Transferase</keyword>
<dbReference type="Pfam" id="PF00590">
    <property type="entry name" value="TP_methylase"/>
    <property type="match status" value="1"/>
</dbReference>
<evidence type="ECO:0000256" key="5">
    <source>
        <dbReference type="ARBA" id="ARBA00022691"/>
    </source>
</evidence>